<name>A0A4V3BCE0_9RHOB</name>
<evidence type="ECO:0000313" key="3">
    <source>
        <dbReference type="Proteomes" id="UP000294562"/>
    </source>
</evidence>
<evidence type="ECO:0000259" key="1">
    <source>
        <dbReference type="Pfam" id="PF06527"/>
    </source>
</evidence>
<evidence type="ECO:0000313" key="2">
    <source>
        <dbReference type="EMBL" id="TDL90659.1"/>
    </source>
</evidence>
<sequence length="617" mass="67719">MMNLPISSPTPVSRETLYSYLARLAAVWRTGAPELAYDMGAPFKRLLDQDREALEAVADWAKLSPDVMTELLSWTGVRAGNFRMQFRGELYVSRALRNPIMRGCPFCLREDTVDATDAAHAAMIMRGDWQLREATLCVRHGHPLVPLWQATAPRDRFDVGARLREIEADILSGALDRPLRDPSAYDLWLDRRLEQGTDDTWLSNHSVYVATTMCRLLGQALLKEAITDDGQATDLMHATGFNLAVAGEAAIRTTLDQMAGRAKGASDEPAIVFSHLYKTLNRDYLTDPGFDTFRDILRDCILENWPLGPGELVLGQLVPERRLHSVTTASKDTGIGTKVLEHFLAEAGAIAADDPRPPNRKLFDARAYAGLLAEIPTLVGPIAMRTAMGATRMELMALAEEGLLIPRTRVEKVKNPWRISDGVAFVAALPAGACHVTEDDTEWETLLLGCRRSGVPLSEFVRAIGDQRLTVGQRAGVNGFHGIVVPKSEVEVIAAPSRAVRDMVLEAIPGSMAAAEFGRSVGLRDGGVFQAMIDAGHVPAHQVVNPRTGRPQYRMAPEDMATFHRRFVTLTTLSAETGQHRNTLRGLLAARWISPFAPDGQDFGAVYLRADVAAVMQ</sequence>
<dbReference type="OrthoDB" id="7595282at2"/>
<dbReference type="EMBL" id="SMZO01000006">
    <property type="protein sequence ID" value="TDL90659.1"/>
    <property type="molecule type" value="Genomic_DNA"/>
</dbReference>
<keyword evidence="3" id="KW-1185">Reference proteome</keyword>
<dbReference type="InterPro" id="IPR009492">
    <property type="entry name" value="TniQ"/>
</dbReference>
<dbReference type="Proteomes" id="UP000294562">
    <property type="component" value="Unassembled WGS sequence"/>
</dbReference>
<comment type="caution">
    <text evidence="2">The sequence shown here is derived from an EMBL/GenBank/DDBJ whole genome shotgun (WGS) entry which is preliminary data.</text>
</comment>
<dbReference type="RefSeq" id="WP_133341573.1">
    <property type="nucleotide sequence ID" value="NZ_SMZO01000006.1"/>
</dbReference>
<reference evidence="2 3" key="1">
    <citation type="submission" date="2019-03" db="EMBL/GenBank/DDBJ databases">
        <title>Rhodobacteraceae bacterium SM1902, a new member of the family Rhodobacteraceae isolated from Yantai.</title>
        <authorList>
            <person name="Sun Y."/>
        </authorList>
    </citation>
    <scope>NUCLEOTIDE SEQUENCE [LARGE SCALE GENOMIC DNA]</scope>
    <source>
        <strain evidence="2 3">SM1902</strain>
    </source>
</reference>
<organism evidence="2 3">
    <name type="scientific">Meridianimarinicoccus aquatilis</name>
    <dbReference type="NCBI Taxonomy" id="2552766"/>
    <lineage>
        <taxon>Bacteria</taxon>
        <taxon>Pseudomonadati</taxon>
        <taxon>Pseudomonadota</taxon>
        <taxon>Alphaproteobacteria</taxon>
        <taxon>Rhodobacterales</taxon>
        <taxon>Paracoccaceae</taxon>
        <taxon>Meridianimarinicoccus</taxon>
    </lineage>
</organism>
<gene>
    <name evidence="2" type="ORF">E2L05_03845</name>
</gene>
<accession>A0A4V3BCE0</accession>
<protein>
    <recommendedName>
        <fullName evidence="1">TniQ domain-containing protein</fullName>
    </recommendedName>
</protein>
<proteinExistence type="predicted"/>
<feature type="domain" description="TniQ" evidence="1">
    <location>
        <begin position="9"/>
        <end position="144"/>
    </location>
</feature>
<dbReference type="AlphaFoldDB" id="A0A4V3BCE0"/>
<dbReference type="Pfam" id="PF06527">
    <property type="entry name" value="TniQ"/>
    <property type="match status" value="1"/>
</dbReference>